<sequence length="445" mass="50023">MKTLKLFRGKVCPFCQRVTITAMEKKVKLEELEIPLGDAMPQWYKELNPRETVPMLQVDGKTCVFESDLIAQYIDGISSPARALMGSTAYQRHQVEFFLSQVGDLIRAYFTLLRDPFNAEKRKSVDDNTVYIEGIFSANQGTGPYFLDEVISMADIMLIPFLVCFKPVLSYYSGYDVFQKAPRIKEMYLAAVQRPSVKETSPTPEELIDAFKHKVPQSHPTWSLAPGYVLFSNKACPFADRARLACAVKGLKLPTFEIDLMNTPSWYPWVNPRETVPSLLTPQGTYIHESQLIVHYIDGGFPEYGPALLPKDADEAYFVKFAESNVGHFVGAMFSLLRNPKNNDAKEELEWAAGELEKLLAEQRFGAGPFFGGATINAADIALLPMLVRMKACTPAMTEGYDLFAKFKQLAANLEAGMKTMAGKETFLPLPEYLRMFQAKFRPSS</sequence>
<dbReference type="OrthoDB" id="202840at2759"/>
<reference evidence="3 4" key="1">
    <citation type="submission" date="2013-07" db="EMBL/GenBank/DDBJ databases">
        <authorList>
            <person name="Stoco P.H."/>
            <person name="Wagner G."/>
            <person name="Gerber A."/>
            <person name="Zaha A."/>
            <person name="Thompson C."/>
            <person name="Bartholomeu D.C."/>
            <person name="Luckemeyer D.D."/>
            <person name="Bahia D."/>
            <person name="Loreto E."/>
            <person name="Prestes E.B."/>
            <person name="Lima F.M."/>
            <person name="Rodrigues-Luiz G."/>
            <person name="Vallejo G.A."/>
            <person name="Filho J.F."/>
            <person name="Monteiro K.M."/>
            <person name="Tyler K.M."/>
            <person name="de Almeida L.G."/>
            <person name="Ortiz M.F."/>
            <person name="Siervo M.A."/>
            <person name="de Moraes M.H."/>
            <person name="Cunha O.L."/>
            <person name="Mendonca-Neto R."/>
            <person name="Silva R."/>
            <person name="Teixeira S.M."/>
            <person name="Murta S.M."/>
            <person name="Sincero T.C."/>
            <person name="Mendes T.A."/>
            <person name="Urmenyi T.P."/>
            <person name="Silva V.G."/>
            <person name="da Rocha W.D."/>
            <person name="Andersson B."/>
            <person name="Romanha A.J."/>
            <person name="Steindel M."/>
            <person name="de Vasconcelos A.T."/>
            <person name="Grisard E.C."/>
        </authorList>
    </citation>
    <scope>NUCLEOTIDE SEQUENCE [LARGE SCALE GENOMIC DNA]</scope>
    <source>
        <strain evidence="3 4">SC58</strain>
    </source>
</reference>
<keyword evidence="4" id="KW-1185">Reference proteome</keyword>
<feature type="domain" description="GST C-terminal" evidence="2">
    <location>
        <begin position="88"/>
        <end position="218"/>
    </location>
</feature>
<dbReference type="InterPro" id="IPR010987">
    <property type="entry name" value="Glutathione-S-Trfase_C-like"/>
</dbReference>
<dbReference type="PANTHER" id="PTHR43968">
    <property type="match status" value="1"/>
</dbReference>
<dbReference type="PROSITE" id="PS50404">
    <property type="entry name" value="GST_NTER"/>
    <property type="match status" value="2"/>
</dbReference>
<dbReference type="CDD" id="cd00299">
    <property type="entry name" value="GST_C_family"/>
    <property type="match status" value="1"/>
</dbReference>
<dbReference type="GO" id="GO:0005737">
    <property type="term" value="C:cytoplasm"/>
    <property type="evidence" value="ECO:0007669"/>
    <property type="project" value="TreeGrafter"/>
</dbReference>
<dbReference type="SUPFAM" id="SSF47616">
    <property type="entry name" value="GST C-terminal domain-like"/>
    <property type="match status" value="2"/>
</dbReference>
<dbReference type="EMBL" id="AUPL01000510">
    <property type="protein sequence ID" value="ESL11733.1"/>
    <property type="molecule type" value="Genomic_DNA"/>
</dbReference>
<feature type="domain" description="GST N-terminal" evidence="1">
    <location>
        <begin position="226"/>
        <end position="305"/>
    </location>
</feature>
<evidence type="ECO:0000313" key="3">
    <source>
        <dbReference type="EMBL" id="ESL11733.1"/>
    </source>
</evidence>
<dbReference type="VEuPathDB" id="TriTrypDB:TRSC58_00510"/>
<dbReference type="InterPro" id="IPR036282">
    <property type="entry name" value="Glutathione-S-Trfase_C_sf"/>
</dbReference>
<dbReference type="InterPro" id="IPR041695">
    <property type="entry name" value="GST_C_5"/>
</dbReference>
<dbReference type="InterPro" id="IPR040079">
    <property type="entry name" value="Glutathione_S-Trfase"/>
</dbReference>
<gene>
    <name evidence="3" type="ORF">TRSC58_00510</name>
</gene>
<feature type="domain" description="GST C-terminal" evidence="2">
    <location>
        <begin position="312"/>
        <end position="430"/>
    </location>
</feature>
<dbReference type="AlphaFoldDB" id="A0A061J8G9"/>
<dbReference type="InterPro" id="IPR050983">
    <property type="entry name" value="GST_Omega/HSP26"/>
</dbReference>
<dbReference type="SFLD" id="SFLDS00019">
    <property type="entry name" value="Glutathione_Transferase_(cytos"/>
    <property type="match status" value="2"/>
</dbReference>
<organism evidence="3 4">
    <name type="scientific">Trypanosoma rangeli SC58</name>
    <dbReference type="NCBI Taxonomy" id="429131"/>
    <lineage>
        <taxon>Eukaryota</taxon>
        <taxon>Discoba</taxon>
        <taxon>Euglenozoa</taxon>
        <taxon>Kinetoplastea</taxon>
        <taxon>Metakinetoplastina</taxon>
        <taxon>Trypanosomatida</taxon>
        <taxon>Trypanosomatidae</taxon>
        <taxon>Trypanosoma</taxon>
        <taxon>Herpetosoma</taxon>
    </lineage>
</organism>
<dbReference type="PROSITE" id="PS51354">
    <property type="entry name" value="GLUTAREDOXIN_2"/>
    <property type="match status" value="1"/>
</dbReference>
<dbReference type="Gene3D" id="3.40.30.10">
    <property type="entry name" value="Glutaredoxin"/>
    <property type="match status" value="2"/>
</dbReference>
<dbReference type="InterPro" id="IPR004045">
    <property type="entry name" value="Glutathione_S-Trfase_N"/>
</dbReference>
<dbReference type="InterPro" id="IPR036249">
    <property type="entry name" value="Thioredoxin-like_sf"/>
</dbReference>
<dbReference type="PANTHER" id="PTHR43968:SF6">
    <property type="entry name" value="GLUTATHIONE S-TRANSFERASE OMEGA"/>
    <property type="match status" value="1"/>
</dbReference>
<evidence type="ECO:0000259" key="1">
    <source>
        <dbReference type="PROSITE" id="PS50404"/>
    </source>
</evidence>
<dbReference type="CDD" id="cd00570">
    <property type="entry name" value="GST_N_family"/>
    <property type="match status" value="1"/>
</dbReference>
<feature type="domain" description="GST N-terminal" evidence="1">
    <location>
        <begin position="2"/>
        <end position="82"/>
    </location>
</feature>
<dbReference type="Pfam" id="PF16865">
    <property type="entry name" value="GST_C_5"/>
    <property type="match status" value="2"/>
</dbReference>
<evidence type="ECO:0000259" key="2">
    <source>
        <dbReference type="PROSITE" id="PS50405"/>
    </source>
</evidence>
<comment type="caution">
    <text evidence="3">The sequence shown here is derived from an EMBL/GenBank/DDBJ whole genome shotgun (WGS) entry which is preliminary data.</text>
</comment>
<dbReference type="PROSITE" id="PS50405">
    <property type="entry name" value="GST_CTER"/>
    <property type="match status" value="2"/>
</dbReference>
<dbReference type="SUPFAM" id="SSF52833">
    <property type="entry name" value="Thioredoxin-like"/>
    <property type="match status" value="2"/>
</dbReference>
<accession>A0A061J8G9</accession>
<dbReference type="SFLD" id="SFLDG00358">
    <property type="entry name" value="Main_(cytGST)"/>
    <property type="match status" value="2"/>
</dbReference>
<protein>
    <submittedName>
        <fullName evidence="3">Thiol-dependent reductase 1</fullName>
    </submittedName>
</protein>
<evidence type="ECO:0000313" key="4">
    <source>
        <dbReference type="Proteomes" id="UP000031737"/>
    </source>
</evidence>
<name>A0A061J8G9_TRYRA</name>
<dbReference type="Pfam" id="PF13409">
    <property type="entry name" value="GST_N_2"/>
    <property type="match status" value="2"/>
</dbReference>
<dbReference type="Gene3D" id="1.20.1050.10">
    <property type="match status" value="2"/>
</dbReference>
<proteinExistence type="predicted"/>
<dbReference type="Proteomes" id="UP000031737">
    <property type="component" value="Unassembled WGS sequence"/>
</dbReference>